<dbReference type="InterPro" id="IPR002477">
    <property type="entry name" value="Peptidoglycan-bd-like"/>
</dbReference>
<protein>
    <submittedName>
        <fullName evidence="3">Peptidoglycan-binding protein</fullName>
    </submittedName>
</protein>
<dbReference type="RefSeq" id="WP_244218513.1">
    <property type="nucleotide sequence ID" value="NZ_JBIRUT010000019.1"/>
</dbReference>
<gene>
    <name evidence="3" type="ORF">ACH49L_32970</name>
</gene>
<dbReference type="Proteomes" id="UP001611397">
    <property type="component" value="Unassembled WGS sequence"/>
</dbReference>
<feature type="chain" id="PRO_5046756028" evidence="1">
    <location>
        <begin position="29"/>
        <end position="331"/>
    </location>
</feature>
<evidence type="ECO:0000313" key="3">
    <source>
        <dbReference type="EMBL" id="MFI2160448.1"/>
    </source>
</evidence>
<organism evidence="3 4">
    <name type="scientific">Streptomyces olivaceoviridis</name>
    <name type="common">Streptomyces corchorusii</name>
    <dbReference type="NCBI Taxonomy" id="1921"/>
    <lineage>
        <taxon>Bacteria</taxon>
        <taxon>Bacillati</taxon>
        <taxon>Actinomycetota</taxon>
        <taxon>Actinomycetes</taxon>
        <taxon>Kitasatosporales</taxon>
        <taxon>Streptomycetaceae</taxon>
        <taxon>Streptomyces</taxon>
    </lineage>
</organism>
<dbReference type="InterPro" id="IPR036365">
    <property type="entry name" value="PGBD-like_sf"/>
</dbReference>
<dbReference type="SUPFAM" id="SSF47090">
    <property type="entry name" value="PGBD-like"/>
    <property type="match status" value="2"/>
</dbReference>
<sequence length="331" mass="34407">MLTTAERPRRSLAASVLLATALAAGITATDVTTAAATALPGAARAGSTADTAVRASWPTVKSGQRGVDVATVQLLLTARGYTLTADGVFGSGTAAKVKAFQRAKHLTADGIVGPNTWTKLVMTVKSGSKGAAVKAVQRQLTDNGYAVTADGVFGSGTAAKVKAFQRAKHLTANGVVDVQTWAALVRGGGGTGGGGGKLSDAQAAARLRAAGITRSSSGNCTNRNNKNCTSLQDIRVRTVDGVIALKRKSGCRIVITGGTEVGHAGGTYSHWNGYKVDVARTSCVTNYIHGHSRKHHKRGDGAWVWRVTSGGRTVIDYADENWANHWDITYY</sequence>
<accession>A0ABW7VGF7</accession>
<feature type="domain" description="Peptidoglycan binding-like" evidence="2">
    <location>
        <begin position="65"/>
        <end position="120"/>
    </location>
</feature>
<dbReference type="Pfam" id="PF01471">
    <property type="entry name" value="PG_binding_1"/>
    <property type="match status" value="2"/>
</dbReference>
<feature type="signal peptide" evidence="1">
    <location>
        <begin position="1"/>
        <end position="28"/>
    </location>
</feature>
<evidence type="ECO:0000259" key="2">
    <source>
        <dbReference type="Pfam" id="PF01471"/>
    </source>
</evidence>
<keyword evidence="1" id="KW-0732">Signal</keyword>
<name>A0ABW7VGF7_STROI</name>
<dbReference type="EMBL" id="JBIRWM010000019">
    <property type="protein sequence ID" value="MFI2160448.1"/>
    <property type="molecule type" value="Genomic_DNA"/>
</dbReference>
<dbReference type="Gene3D" id="1.10.101.10">
    <property type="entry name" value="PGBD-like superfamily/PGBD"/>
    <property type="match status" value="2"/>
</dbReference>
<comment type="caution">
    <text evidence="3">The sequence shown here is derived from an EMBL/GenBank/DDBJ whole genome shotgun (WGS) entry which is preliminary data.</text>
</comment>
<evidence type="ECO:0000313" key="4">
    <source>
        <dbReference type="Proteomes" id="UP001611397"/>
    </source>
</evidence>
<evidence type="ECO:0000256" key="1">
    <source>
        <dbReference type="SAM" id="SignalP"/>
    </source>
</evidence>
<keyword evidence="4" id="KW-1185">Reference proteome</keyword>
<proteinExistence type="predicted"/>
<reference evidence="3 4" key="1">
    <citation type="submission" date="2024-10" db="EMBL/GenBank/DDBJ databases">
        <title>The Natural Products Discovery Center: Release of the First 8490 Sequenced Strains for Exploring Actinobacteria Biosynthetic Diversity.</title>
        <authorList>
            <person name="Kalkreuter E."/>
            <person name="Kautsar S.A."/>
            <person name="Yang D."/>
            <person name="Bader C.D."/>
            <person name="Teijaro C.N."/>
            <person name="Fluegel L."/>
            <person name="Davis C.M."/>
            <person name="Simpson J.R."/>
            <person name="Lauterbach L."/>
            <person name="Steele A.D."/>
            <person name="Gui C."/>
            <person name="Meng S."/>
            <person name="Li G."/>
            <person name="Viehrig K."/>
            <person name="Ye F."/>
            <person name="Su P."/>
            <person name="Kiefer A.F."/>
            <person name="Nichols A."/>
            <person name="Cepeda A.J."/>
            <person name="Yan W."/>
            <person name="Fan B."/>
            <person name="Jiang Y."/>
            <person name="Adhikari A."/>
            <person name="Zheng C.-J."/>
            <person name="Schuster L."/>
            <person name="Cowan T.M."/>
            <person name="Smanski M.J."/>
            <person name="Chevrette M.G."/>
            <person name="De Carvalho L.P.S."/>
            <person name="Shen B."/>
        </authorList>
    </citation>
    <scope>NUCLEOTIDE SEQUENCE [LARGE SCALE GENOMIC DNA]</scope>
    <source>
        <strain evidence="3 4">NPDC020295</strain>
    </source>
</reference>
<feature type="domain" description="Peptidoglycan binding-like" evidence="2">
    <location>
        <begin position="130"/>
        <end position="184"/>
    </location>
</feature>
<dbReference type="InterPro" id="IPR036366">
    <property type="entry name" value="PGBDSf"/>
</dbReference>